<dbReference type="GO" id="GO:0050567">
    <property type="term" value="F:glutaminyl-tRNA synthase (glutamine-hydrolyzing) activity"/>
    <property type="evidence" value="ECO:0007669"/>
    <property type="project" value="UniProtKB-UniRule"/>
</dbReference>
<accession>A0A8J5MZ87</accession>
<keyword evidence="2" id="KW-0436">Ligase</keyword>
<dbReference type="EC" id="6.3.5.-" evidence="2"/>
<evidence type="ECO:0000256" key="1">
    <source>
        <dbReference type="ARBA" id="ARBA00022741"/>
    </source>
</evidence>
<dbReference type="InterPro" id="IPR003837">
    <property type="entry name" value="GatC"/>
</dbReference>
<keyword evidence="1 2" id="KW-0547">Nucleotide-binding</keyword>
<dbReference type="GO" id="GO:0030956">
    <property type="term" value="C:glutamyl-tRNA(Gln) amidotransferase complex"/>
    <property type="evidence" value="ECO:0007669"/>
    <property type="project" value="UniProtKB-UniRule"/>
</dbReference>
<keyword evidence="2" id="KW-0067">ATP-binding</keyword>
<proteinExistence type="inferred from homology"/>
<evidence type="ECO:0000256" key="2">
    <source>
        <dbReference type="HAMAP-Rule" id="MF_03149"/>
    </source>
</evidence>
<protein>
    <recommendedName>
        <fullName evidence="2">Glutamyl-tRNA(Gln) amidotransferase subunit C, mitochondrial</fullName>
        <shortName evidence="2">Glu-AdT subunit C</shortName>
        <ecNumber evidence="2">6.3.5.-</ecNumber>
    </recommendedName>
</protein>
<comment type="function">
    <text evidence="2">Allows the formation of correctly charged Gln-tRNA(Gln) through the transamidation of misacylated Glu-tRNA(Gln) in the mitochondria. The reaction takes place in the presence of glutamine and ATP through an activated gamma-phospho-Glu-tRNA(Gln).</text>
</comment>
<dbReference type="GO" id="GO:0005739">
    <property type="term" value="C:mitochondrion"/>
    <property type="evidence" value="ECO:0007669"/>
    <property type="project" value="UniProtKB-SubCell"/>
</dbReference>
<name>A0A8J5MZ87_HOMAM</name>
<keyword evidence="2" id="KW-0496">Mitochondrion</keyword>
<gene>
    <name evidence="3" type="primary">gatc-L</name>
    <name evidence="3" type="ORF">Hamer_G021787</name>
</gene>
<evidence type="ECO:0000313" key="3">
    <source>
        <dbReference type="EMBL" id="KAG7168772.1"/>
    </source>
</evidence>
<organism evidence="3 4">
    <name type="scientific">Homarus americanus</name>
    <name type="common">American lobster</name>
    <dbReference type="NCBI Taxonomy" id="6706"/>
    <lineage>
        <taxon>Eukaryota</taxon>
        <taxon>Metazoa</taxon>
        <taxon>Ecdysozoa</taxon>
        <taxon>Arthropoda</taxon>
        <taxon>Crustacea</taxon>
        <taxon>Multicrustacea</taxon>
        <taxon>Malacostraca</taxon>
        <taxon>Eumalacostraca</taxon>
        <taxon>Eucarida</taxon>
        <taxon>Decapoda</taxon>
        <taxon>Pleocyemata</taxon>
        <taxon>Astacidea</taxon>
        <taxon>Nephropoidea</taxon>
        <taxon>Nephropidae</taxon>
        <taxon>Homarus</taxon>
    </lineage>
</organism>
<comment type="similarity">
    <text evidence="2">Belongs to the GatC family.</text>
</comment>
<dbReference type="HAMAP" id="MF_00122">
    <property type="entry name" value="GatC"/>
    <property type="match status" value="1"/>
</dbReference>
<comment type="catalytic activity">
    <reaction evidence="2">
        <text>L-glutamyl-tRNA(Gln) + L-glutamine + ATP + H2O = L-glutaminyl-tRNA(Gln) + L-glutamate + ADP + phosphate + H(+)</text>
        <dbReference type="Rhea" id="RHEA:17521"/>
        <dbReference type="Rhea" id="RHEA-COMP:9681"/>
        <dbReference type="Rhea" id="RHEA-COMP:9684"/>
        <dbReference type="ChEBI" id="CHEBI:15377"/>
        <dbReference type="ChEBI" id="CHEBI:15378"/>
        <dbReference type="ChEBI" id="CHEBI:29985"/>
        <dbReference type="ChEBI" id="CHEBI:30616"/>
        <dbReference type="ChEBI" id="CHEBI:43474"/>
        <dbReference type="ChEBI" id="CHEBI:58359"/>
        <dbReference type="ChEBI" id="CHEBI:78520"/>
        <dbReference type="ChEBI" id="CHEBI:78521"/>
        <dbReference type="ChEBI" id="CHEBI:456216"/>
    </reaction>
</comment>
<comment type="subunit">
    <text evidence="2">Subunit of the heterotrimeric GatCAB amidotransferase (AdT) complex, composed of A, B and C subunits.</text>
</comment>
<dbReference type="Proteomes" id="UP000747542">
    <property type="component" value="Unassembled WGS sequence"/>
</dbReference>
<comment type="subcellular location">
    <subcellularLocation>
        <location evidence="2">Mitochondrion</location>
    </subcellularLocation>
</comment>
<comment type="caution">
    <text evidence="3">The sequence shown here is derived from an EMBL/GenBank/DDBJ whole genome shotgun (WGS) entry which is preliminary data.</text>
</comment>
<dbReference type="GO" id="GO:0006450">
    <property type="term" value="P:regulation of translational fidelity"/>
    <property type="evidence" value="ECO:0007669"/>
    <property type="project" value="InterPro"/>
</dbReference>
<dbReference type="AlphaFoldDB" id="A0A8J5MZ87"/>
<dbReference type="GO" id="GO:0070681">
    <property type="term" value="P:glutaminyl-tRNAGln biosynthesis via transamidation"/>
    <property type="evidence" value="ECO:0007669"/>
    <property type="project" value="UniProtKB-UniRule"/>
</dbReference>
<dbReference type="Pfam" id="PF02686">
    <property type="entry name" value="GatC"/>
    <property type="match status" value="1"/>
</dbReference>
<sequence length="175" mass="19596">MALVCQRQIVLRCSWRKLPPRISVSYTIPQQAFATAKKVADKESKVPQHPVFPSINEEDLLPKTVVDLKLVQLLEKLSLVDFANMEGLVRLKAAISMADKLSVVNTEGVEPLVTVLENRSLTLAEDEVRSGDMSEELLACAKETIEDYFVVPPGNITYTEQKGYHHELENSDEDT</sequence>
<dbReference type="PANTHER" id="PTHR15004:SF0">
    <property type="entry name" value="GLUTAMYL-TRNA(GLN) AMIDOTRANSFERASE SUBUNIT C, MITOCHONDRIAL"/>
    <property type="match status" value="1"/>
</dbReference>
<dbReference type="PANTHER" id="PTHR15004">
    <property type="entry name" value="GLUTAMYL-TRNA(GLN) AMIDOTRANSFERASE SUBUNIT C, MITOCHONDRIAL"/>
    <property type="match status" value="1"/>
</dbReference>
<dbReference type="GO" id="GO:0032543">
    <property type="term" value="P:mitochondrial translation"/>
    <property type="evidence" value="ECO:0007669"/>
    <property type="project" value="UniProtKB-UniRule"/>
</dbReference>
<dbReference type="OrthoDB" id="5394539at2759"/>
<keyword evidence="2" id="KW-0648">Protein biosynthesis</keyword>
<dbReference type="EMBL" id="JAHLQT010019050">
    <property type="protein sequence ID" value="KAG7168772.1"/>
    <property type="molecule type" value="Genomic_DNA"/>
</dbReference>
<evidence type="ECO:0000313" key="4">
    <source>
        <dbReference type="Proteomes" id="UP000747542"/>
    </source>
</evidence>
<reference evidence="3" key="1">
    <citation type="journal article" date="2021" name="Sci. Adv.">
        <title>The American lobster genome reveals insights on longevity, neural, and immune adaptations.</title>
        <authorList>
            <person name="Polinski J.M."/>
            <person name="Zimin A.V."/>
            <person name="Clark K.F."/>
            <person name="Kohn A.B."/>
            <person name="Sadowski N."/>
            <person name="Timp W."/>
            <person name="Ptitsyn A."/>
            <person name="Khanna P."/>
            <person name="Romanova D.Y."/>
            <person name="Williams P."/>
            <person name="Greenwood S.J."/>
            <person name="Moroz L.L."/>
            <person name="Walt D.R."/>
            <person name="Bodnar A.G."/>
        </authorList>
    </citation>
    <scope>NUCLEOTIDE SEQUENCE</scope>
    <source>
        <strain evidence="3">GMGI-L3</strain>
    </source>
</reference>
<keyword evidence="4" id="KW-1185">Reference proteome</keyword>
<dbReference type="GO" id="GO:0005524">
    <property type="term" value="F:ATP binding"/>
    <property type="evidence" value="ECO:0007669"/>
    <property type="project" value="UniProtKB-KW"/>
</dbReference>